<evidence type="ECO:0000256" key="1">
    <source>
        <dbReference type="ARBA" id="ARBA00013172"/>
    </source>
</evidence>
<dbReference type="EC" id="2.7.8.7" evidence="1"/>
<feature type="domain" description="4'-phosphopantetheinyl transferase" evidence="3">
    <location>
        <begin position="98"/>
        <end position="178"/>
    </location>
</feature>
<sequence>MQVWAVSYDPSSFTEELYQKGLLLVDSTRGLIARLLPRMLLKERGVAPSAMTFAATEAGKPYITTPNISPPLAYNLSHDNGFVIMVFASGKSHPPAYSLGVDVMQVQLPRRNSYRSFVDTFQEQLTPLERELLSPAVPEEEGLRRFFWMWTMKEAYTKALGIGLGFDFGRIEFDVKADIVRIDSQVPQGWTFHKFQITEEGDLYVGVVAEFLEDSETVVVSEIEPKPWFKSFKAPDFVAHAIEELAQAE</sequence>
<dbReference type="SUPFAM" id="SSF56214">
    <property type="entry name" value="4'-phosphopantetheinyl transferase"/>
    <property type="match status" value="2"/>
</dbReference>
<dbReference type="PANTHER" id="PTHR12215">
    <property type="entry name" value="PHOSPHOPANTETHEINE TRANSFERASE"/>
    <property type="match status" value="1"/>
</dbReference>
<dbReference type="InterPro" id="IPR008278">
    <property type="entry name" value="4-PPantetheinyl_Trfase_dom"/>
</dbReference>
<evidence type="ECO:0000313" key="5">
    <source>
        <dbReference type="Proteomes" id="UP000799118"/>
    </source>
</evidence>
<evidence type="ECO:0000256" key="2">
    <source>
        <dbReference type="ARBA" id="ARBA00022679"/>
    </source>
</evidence>
<dbReference type="GO" id="GO:0008897">
    <property type="term" value="F:holo-[acyl-carrier-protein] synthase activity"/>
    <property type="evidence" value="ECO:0007669"/>
    <property type="project" value="UniProtKB-EC"/>
</dbReference>
<dbReference type="AlphaFoldDB" id="A0A6A4HPR8"/>
<gene>
    <name evidence="4" type="ORF">BT96DRAFT_965774</name>
</gene>
<dbReference type="GO" id="GO:0005829">
    <property type="term" value="C:cytosol"/>
    <property type="evidence" value="ECO:0007669"/>
    <property type="project" value="TreeGrafter"/>
</dbReference>
<keyword evidence="2 4" id="KW-0808">Transferase</keyword>
<organism evidence="4 5">
    <name type="scientific">Gymnopus androsaceus JB14</name>
    <dbReference type="NCBI Taxonomy" id="1447944"/>
    <lineage>
        <taxon>Eukaryota</taxon>
        <taxon>Fungi</taxon>
        <taxon>Dikarya</taxon>
        <taxon>Basidiomycota</taxon>
        <taxon>Agaricomycotina</taxon>
        <taxon>Agaricomycetes</taxon>
        <taxon>Agaricomycetidae</taxon>
        <taxon>Agaricales</taxon>
        <taxon>Marasmiineae</taxon>
        <taxon>Omphalotaceae</taxon>
        <taxon>Gymnopus</taxon>
    </lineage>
</organism>
<reference evidence="4" key="1">
    <citation type="journal article" date="2019" name="Environ. Microbiol.">
        <title>Fungal ecological strategies reflected in gene transcription - a case study of two litter decomposers.</title>
        <authorList>
            <person name="Barbi F."/>
            <person name="Kohler A."/>
            <person name="Barry K."/>
            <person name="Baskaran P."/>
            <person name="Daum C."/>
            <person name="Fauchery L."/>
            <person name="Ihrmark K."/>
            <person name="Kuo A."/>
            <person name="LaButti K."/>
            <person name="Lipzen A."/>
            <person name="Morin E."/>
            <person name="Grigoriev I.V."/>
            <person name="Henrissat B."/>
            <person name="Lindahl B."/>
            <person name="Martin F."/>
        </authorList>
    </citation>
    <scope>NUCLEOTIDE SEQUENCE</scope>
    <source>
        <strain evidence="4">JB14</strain>
    </source>
</reference>
<proteinExistence type="predicted"/>
<protein>
    <recommendedName>
        <fullName evidence="1">holo-[acyl-carrier-protein] synthase</fullName>
        <ecNumber evidence="1">2.7.8.7</ecNumber>
    </recommendedName>
</protein>
<evidence type="ECO:0000313" key="4">
    <source>
        <dbReference type="EMBL" id="KAE9399017.1"/>
    </source>
</evidence>
<dbReference type="OrthoDB" id="26719at2759"/>
<dbReference type="Proteomes" id="UP000799118">
    <property type="component" value="Unassembled WGS sequence"/>
</dbReference>
<dbReference type="Gene3D" id="3.90.470.20">
    <property type="entry name" value="4'-phosphopantetheinyl transferase domain"/>
    <property type="match status" value="1"/>
</dbReference>
<name>A0A6A4HPR8_9AGAR</name>
<evidence type="ECO:0000259" key="3">
    <source>
        <dbReference type="Pfam" id="PF01648"/>
    </source>
</evidence>
<dbReference type="InterPro" id="IPR050559">
    <property type="entry name" value="P-Pant_transferase_sf"/>
</dbReference>
<dbReference type="InterPro" id="IPR037143">
    <property type="entry name" value="4-PPantetheinyl_Trfase_dom_sf"/>
</dbReference>
<dbReference type="GO" id="GO:0019878">
    <property type="term" value="P:lysine biosynthetic process via aminoadipic acid"/>
    <property type="evidence" value="ECO:0007669"/>
    <property type="project" value="TreeGrafter"/>
</dbReference>
<dbReference type="EMBL" id="ML769474">
    <property type="protein sequence ID" value="KAE9399017.1"/>
    <property type="molecule type" value="Genomic_DNA"/>
</dbReference>
<accession>A0A6A4HPR8</accession>
<dbReference type="PANTHER" id="PTHR12215:SF10">
    <property type="entry name" value="L-AMINOADIPATE-SEMIALDEHYDE DEHYDROGENASE-PHOSPHOPANTETHEINYL TRANSFERASE"/>
    <property type="match status" value="1"/>
</dbReference>
<keyword evidence="5" id="KW-1185">Reference proteome</keyword>
<dbReference type="Pfam" id="PF01648">
    <property type="entry name" value="ACPS"/>
    <property type="match status" value="1"/>
</dbReference>
<dbReference type="GO" id="GO:0000287">
    <property type="term" value="F:magnesium ion binding"/>
    <property type="evidence" value="ECO:0007669"/>
    <property type="project" value="InterPro"/>
</dbReference>